<dbReference type="SMART" id="SM00244">
    <property type="entry name" value="PHB"/>
    <property type="match status" value="1"/>
</dbReference>
<dbReference type="Gene3D" id="3.30.479.30">
    <property type="entry name" value="Band 7 domain"/>
    <property type="match status" value="1"/>
</dbReference>
<keyword evidence="7" id="KW-0812">Transmembrane</keyword>
<dbReference type="EMBL" id="WBNH01012385">
    <property type="protein sequence ID" value="NXX86738.1"/>
    <property type="molecule type" value="Genomic_DNA"/>
</dbReference>
<dbReference type="InterPro" id="IPR001107">
    <property type="entry name" value="Band_7"/>
</dbReference>
<evidence type="ECO:0000256" key="3">
    <source>
        <dbReference type="ARBA" id="ARBA00023136"/>
    </source>
</evidence>
<dbReference type="Proteomes" id="UP000654395">
    <property type="component" value="Unassembled WGS sequence"/>
</dbReference>
<feature type="non-terminal residue" evidence="9">
    <location>
        <position position="383"/>
    </location>
</feature>
<dbReference type="AlphaFoldDB" id="A0A852LBJ8"/>
<dbReference type="GO" id="GO:0009898">
    <property type="term" value="C:cytoplasmic side of plasma membrane"/>
    <property type="evidence" value="ECO:0007669"/>
    <property type="project" value="UniProtKB-ARBA"/>
</dbReference>
<evidence type="ECO:0000313" key="9">
    <source>
        <dbReference type="EMBL" id="NXX86738.1"/>
    </source>
</evidence>
<keyword evidence="7" id="KW-1133">Transmembrane helix</keyword>
<comment type="function">
    <text evidence="4">Plays a role in the regulation of glomerular permeability, acting probably as a linker between the plasma membrane and the cytoskeleton.</text>
</comment>
<dbReference type="InterPro" id="IPR036013">
    <property type="entry name" value="Band_7/SPFH_dom_sf"/>
</dbReference>
<reference evidence="9" key="1">
    <citation type="submission" date="2020-02" db="EMBL/GenBank/DDBJ databases">
        <title>Bird 10,000 Genomes (B10K) Project - Family phase.</title>
        <authorList>
            <person name="Zhang G."/>
        </authorList>
    </citation>
    <scope>NUCLEOTIDE SEQUENCE</scope>
    <source>
        <strain evidence="9">B10K-DU-030-59</strain>
    </source>
</reference>
<name>A0A852LBJ8_UROIN</name>
<evidence type="ECO:0000256" key="4">
    <source>
        <dbReference type="ARBA" id="ARBA00053394"/>
    </source>
</evidence>
<comment type="caution">
    <text evidence="9">The sequence shown here is derived from an EMBL/GenBank/DDBJ whole genome shotgun (WGS) entry which is preliminary data.</text>
</comment>
<feature type="region of interest" description="Disordered" evidence="6">
    <location>
        <begin position="353"/>
        <end position="383"/>
    </location>
</feature>
<comment type="similarity">
    <text evidence="2">Belongs to the band 7/mec-2 family.</text>
</comment>
<evidence type="ECO:0000256" key="6">
    <source>
        <dbReference type="SAM" id="MobiDB-lite"/>
    </source>
</evidence>
<evidence type="ECO:0000256" key="5">
    <source>
        <dbReference type="ARBA" id="ARBA00071670"/>
    </source>
</evidence>
<keyword evidence="10" id="KW-1185">Reference proteome</keyword>
<feature type="transmembrane region" description="Helical" evidence="7">
    <location>
        <begin position="103"/>
        <end position="123"/>
    </location>
</feature>
<dbReference type="PANTHER" id="PTHR10264:SF127">
    <property type="entry name" value="PODOCIN"/>
    <property type="match status" value="1"/>
</dbReference>
<keyword evidence="3 7" id="KW-0472">Membrane</keyword>
<evidence type="ECO:0000256" key="1">
    <source>
        <dbReference type="ARBA" id="ARBA00004370"/>
    </source>
</evidence>
<accession>A0A852LBJ8</accession>
<organism evidence="9 10">
    <name type="scientific">Urocolius indicus</name>
    <name type="common">Red-faced mousebird</name>
    <name type="synonym">Colius indicus</name>
    <dbReference type="NCBI Taxonomy" id="458196"/>
    <lineage>
        <taxon>Eukaryota</taxon>
        <taxon>Metazoa</taxon>
        <taxon>Chordata</taxon>
        <taxon>Craniata</taxon>
        <taxon>Vertebrata</taxon>
        <taxon>Euteleostomi</taxon>
        <taxon>Archelosauria</taxon>
        <taxon>Archosauria</taxon>
        <taxon>Dinosauria</taxon>
        <taxon>Saurischia</taxon>
        <taxon>Theropoda</taxon>
        <taxon>Coelurosauria</taxon>
        <taxon>Aves</taxon>
        <taxon>Neognathae</taxon>
        <taxon>Neoaves</taxon>
        <taxon>Telluraves</taxon>
        <taxon>Coraciimorphae</taxon>
        <taxon>Coliiformes</taxon>
        <taxon>Coliidae</taxon>
        <taxon>Urocolius</taxon>
    </lineage>
</organism>
<dbReference type="PANTHER" id="PTHR10264">
    <property type="entry name" value="BAND 7 PROTEIN-RELATED"/>
    <property type="match status" value="1"/>
</dbReference>
<dbReference type="Pfam" id="PF01145">
    <property type="entry name" value="Band_7"/>
    <property type="match status" value="1"/>
</dbReference>
<gene>
    <name evidence="9" type="primary">Nphs2</name>
    <name evidence="9" type="ORF">UROIND_R13872</name>
</gene>
<evidence type="ECO:0000256" key="2">
    <source>
        <dbReference type="ARBA" id="ARBA00008164"/>
    </source>
</evidence>
<evidence type="ECO:0000259" key="8">
    <source>
        <dbReference type="SMART" id="SM00244"/>
    </source>
</evidence>
<dbReference type="InterPro" id="IPR001972">
    <property type="entry name" value="Stomatin_HflK_fam"/>
</dbReference>
<dbReference type="SUPFAM" id="SSF117892">
    <property type="entry name" value="Band 7/SPFH domain"/>
    <property type="match status" value="1"/>
</dbReference>
<dbReference type="OrthoDB" id="2105077at2759"/>
<evidence type="ECO:0000313" key="10">
    <source>
        <dbReference type="Proteomes" id="UP000654395"/>
    </source>
</evidence>
<feature type="domain" description="Band 7" evidence="8">
    <location>
        <begin position="123"/>
        <end position="282"/>
    </location>
</feature>
<dbReference type="InterPro" id="IPR043202">
    <property type="entry name" value="Band-7_stomatin-like"/>
</dbReference>
<sequence length="383" mass="42719">MRMDKRSRSSSRESPRRHRESPATQTKQEKRERSREASKGRRDTKQEKAKEIKSMAGADGSVHTSTVVDVDDVISDEEMEAVAGDSEWQEEGVKSPGLGICEWLLTILSFLFVIMTFPISVWFCMKVVREYERAIIFRLGHLLPGRARGPGLFFFLPCLDTYHKVDLRLKTLEIPFHQVVTKDMVTLEIDAVCYYRLENASLLLTTLSSISSAIQLLVQTTTKRLLAHRAFSEVLLERKSISQEIKVALDAVTGFWGIKVERTEINTVQLPAEVRQSLAVEAEAQRQAKARVIAAEGEKAASECLRVAAEILSRAPAAAQLRYLHALHSLTAEKPAAFILPLPLDAMNLVSPATHSPPPASSLLPNTTELPESTQDNKDSPMF</sequence>
<dbReference type="PRINTS" id="PR00721">
    <property type="entry name" value="STOMATIN"/>
</dbReference>
<dbReference type="Gene3D" id="6.10.250.2090">
    <property type="match status" value="1"/>
</dbReference>
<feature type="compositionally biased region" description="Basic and acidic residues" evidence="6">
    <location>
        <begin position="1"/>
        <end position="14"/>
    </location>
</feature>
<dbReference type="FunFam" id="3.30.479.30:FF:000004">
    <property type="entry name" value="Putative membrane protease family, stomatin"/>
    <property type="match status" value="1"/>
</dbReference>
<feature type="compositionally biased region" description="Basic and acidic residues" evidence="6">
    <location>
        <begin position="27"/>
        <end position="53"/>
    </location>
</feature>
<protein>
    <recommendedName>
        <fullName evidence="5">Podocin</fullName>
    </recommendedName>
</protein>
<feature type="non-terminal residue" evidence="9">
    <location>
        <position position="1"/>
    </location>
</feature>
<evidence type="ECO:0000256" key="7">
    <source>
        <dbReference type="SAM" id="Phobius"/>
    </source>
</evidence>
<comment type="subcellular location">
    <subcellularLocation>
        <location evidence="1">Membrane</location>
    </subcellularLocation>
</comment>
<feature type="region of interest" description="Disordered" evidence="6">
    <location>
        <begin position="1"/>
        <end position="58"/>
    </location>
</feature>
<proteinExistence type="inferred from homology"/>